<gene>
    <name evidence="8" type="ordered locus">MGAS9429_Spy0953</name>
</gene>
<dbReference type="GO" id="GO:0008270">
    <property type="term" value="F:zinc ion binding"/>
    <property type="evidence" value="ECO:0007669"/>
    <property type="project" value="InterPro"/>
</dbReference>
<comment type="cofactor">
    <cofactor evidence="1 6">
        <name>Zn(2+)</name>
        <dbReference type="ChEBI" id="CHEBI:29105"/>
    </cofactor>
</comment>
<dbReference type="Pfam" id="PF00107">
    <property type="entry name" value="ADH_zinc_N"/>
    <property type="match status" value="1"/>
</dbReference>
<organism evidence="8 9">
    <name type="scientific">Streptococcus pyogenes serotype M12 (strain MGAS9429)</name>
    <dbReference type="NCBI Taxonomy" id="370551"/>
    <lineage>
        <taxon>Bacteria</taxon>
        <taxon>Bacillati</taxon>
        <taxon>Bacillota</taxon>
        <taxon>Bacilli</taxon>
        <taxon>Lactobacillales</taxon>
        <taxon>Streptococcaceae</taxon>
        <taxon>Streptococcus</taxon>
    </lineage>
</organism>
<reference evidence="8 9" key="1">
    <citation type="journal article" date="2006" name="Proc. Natl. Acad. Sci. U.S.A.">
        <title>Molecular genetic anatomy of inter- and intraserotype variation in the human bacterial pathogen group A Streptococcus.</title>
        <authorList>
            <person name="Beres S.B."/>
            <person name="Richter E.W."/>
            <person name="Nagiec M.J."/>
            <person name="Sumby P."/>
            <person name="Porcella S.F."/>
            <person name="DeLeo F.R."/>
            <person name="Musser J.M."/>
        </authorList>
    </citation>
    <scope>NUCLEOTIDE SEQUENCE [LARGE SCALE GENOMIC DNA]</scope>
    <source>
        <strain evidence="8 9">MGAS9429</strain>
    </source>
</reference>
<dbReference type="Gene3D" id="3.40.50.720">
    <property type="entry name" value="NAD(P)-binding Rossmann-like Domain"/>
    <property type="match status" value="1"/>
</dbReference>
<dbReference type="SUPFAM" id="SSF50129">
    <property type="entry name" value="GroES-like"/>
    <property type="match status" value="1"/>
</dbReference>
<dbReference type="InterPro" id="IPR013154">
    <property type="entry name" value="ADH-like_N"/>
</dbReference>
<sequence length="363" mass="38982">MNWLITSQPYKELNMKAATYLSTGNLQLIDKPKPVIIKPTDAIVQLVKTTICGTDLHILGGDVPACKEGTILGHEGIGIVKEVGDAVTNFKIGDKVIISCVTSCHTCYYCKRGLSSHCEDGGWILGHLINGTQAEYVHIPHADGSLYHAPDTIDDEALVMLSDILPTSYEIGVLPSHVKPGDNVCIVGAGPVGLAALLTVQFFSPANIIMVDLSQNRLEAAKTFGATHTICSGSSEEVKAIIDDITNGRGVDISMECVGYPATFDICQKIISVGGHIANVGVHGKPVDFNLDELWIKNITLNTGLVNANTTEMLLNVLKTGKIDATRLITHHFKLSEVEKAYETFKHAGANNALKVIIDNDIS</sequence>
<accession>Q1JLS9</accession>
<dbReference type="KEGG" id="spk:MGAS9429_Spy0953"/>
<evidence type="ECO:0000313" key="8">
    <source>
        <dbReference type="EMBL" id="ABF32140.1"/>
    </source>
</evidence>
<feature type="domain" description="Enoyl reductase (ER)" evidence="7">
    <location>
        <begin position="22"/>
        <end position="358"/>
    </location>
</feature>
<dbReference type="PROSITE" id="PS00059">
    <property type="entry name" value="ADH_ZINC"/>
    <property type="match status" value="1"/>
</dbReference>
<evidence type="ECO:0000256" key="3">
    <source>
        <dbReference type="ARBA" id="ARBA00022723"/>
    </source>
</evidence>
<evidence type="ECO:0000256" key="2">
    <source>
        <dbReference type="ARBA" id="ARBA00008072"/>
    </source>
</evidence>
<dbReference type="PANTHER" id="PTHR42813">
    <property type="entry name" value="ZINC-TYPE ALCOHOL DEHYDROGENASE-LIKE"/>
    <property type="match status" value="1"/>
</dbReference>
<dbReference type="CDD" id="cd08286">
    <property type="entry name" value="FDH_like_ADH2"/>
    <property type="match status" value="1"/>
</dbReference>
<keyword evidence="4 6" id="KW-0862">Zinc</keyword>
<dbReference type="InterPro" id="IPR013149">
    <property type="entry name" value="ADH-like_C"/>
</dbReference>
<dbReference type="AlphaFoldDB" id="Q1JLS9"/>
<dbReference type="EMBL" id="CP000259">
    <property type="protein sequence ID" value="ABF32140.1"/>
    <property type="molecule type" value="Genomic_DNA"/>
</dbReference>
<evidence type="ECO:0000256" key="6">
    <source>
        <dbReference type="RuleBase" id="RU361277"/>
    </source>
</evidence>
<protein>
    <submittedName>
        <fullName evidence="8">Zn-dependent alcohol dehydrogenase</fullName>
    </submittedName>
</protein>
<evidence type="ECO:0000259" key="7">
    <source>
        <dbReference type="SMART" id="SM00829"/>
    </source>
</evidence>
<comment type="similarity">
    <text evidence="2 6">Belongs to the zinc-containing alcohol dehydrogenase family.</text>
</comment>
<evidence type="ECO:0000313" key="9">
    <source>
        <dbReference type="Proteomes" id="UP000002433"/>
    </source>
</evidence>
<evidence type="ECO:0000256" key="4">
    <source>
        <dbReference type="ARBA" id="ARBA00022833"/>
    </source>
</evidence>
<dbReference type="InterPro" id="IPR002328">
    <property type="entry name" value="ADH_Zn_CS"/>
</dbReference>
<keyword evidence="3 6" id="KW-0479">Metal-binding</keyword>
<dbReference type="Proteomes" id="UP000002433">
    <property type="component" value="Chromosome"/>
</dbReference>
<dbReference type="GO" id="GO:0016491">
    <property type="term" value="F:oxidoreductase activity"/>
    <property type="evidence" value="ECO:0007669"/>
    <property type="project" value="UniProtKB-KW"/>
</dbReference>
<dbReference type="HOGENOM" id="CLU_026673_11_3_9"/>
<dbReference type="PANTHER" id="PTHR42813:SF4">
    <property type="entry name" value="NADP-DEPENDENT ISOPROPANOL DEHYDROGENASE"/>
    <property type="match status" value="1"/>
</dbReference>
<evidence type="ECO:0000256" key="1">
    <source>
        <dbReference type="ARBA" id="ARBA00001947"/>
    </source>
</evidence>
<dbReference type="Gene3D" id="3.90.180.10">
    <property type="entry name" value="Medium-chain alcohol dehydrogenases, catalytic domain"/>
    <property type="match status" value="2"/>
</dbReference>
<proteinExistence type="inferred from homology"/>
<evidence type="ECO:0000256" key="5">
    <source>
        <dbReference type="ARBA" id="ARBA00023002"/>
    </source>
</evidence>
<dbReference type="InterPro" id="IPR020843">
    <property type="entry name" value="ER"/>
</dbReference>
<dbReference type="SUPFAM" id="SSF51735">
    <property type="entry name" value="NAD(P)-binding Rossmann-fold domains"/>
    <property type="match status" value="1"/>
</dbReference>
<dbReference type="InterPro" id="IPR011032">
    <property type="entry name" value="GroES-like_sf"/>
</dbReference>
<dbReference type="InterPro" id="IPR036291">
    <property type="entry name" value="NAD(P)-bd_dom_sf"/>
</dbReference>
<keyword evidence="5" id="KW-0560">Oxidoreductase</keyword>
<dbReference type="SMART" id="SM00829">
    <property type="entry name" value="PKS_ER"/>
    <property type="match status" value="1"/>
</dbReference>
<dbReference type="Pfam" id="PF08240">
    <property type="entry name" value="ADH_N"/>
    <property type="match status" value="1"/>
</dbReference>
<name>Q1JLS9_STRPC</name>